<feature type="compositionally biased region" description="Basic and acidic residues" evidence="1">
    <location>
        <begin position="370"/>
        <end position="383"/>
    </location>
</feature>
<gene>
    <name evidence="2" type="ORF">NW762_001337</name>
</gene>
<comment type="caution">
    <text evidence="2">The sequence shown here is derived from an EMBL/GenBank/DDBJ whole genome shotgun (WGS) entry which is preliminary data.</text>
</comment>
<evidence type="ECO:0000313" key="2">
    <source>
        <dbReference type="EMBL" id="KAJ4269669.1"/>
    </source>
</evidence>
<proteinExistence type="predicted"/>
<evidence type="ECO:0000256" key="1">
    <source>
        <dbReference type="SAM" id="MobiDB-lite"/>
    </source>
</evidence>
<feature type="region of interest" description="Disordered" evidence="1">
    <location>
        <begin position="362"/>
        <end position="383"/>
    </location>
</feature>
<protein>
    <submittedName>
        <fullName evidence="2">Uncharacterized protein</fullName>
    </submittedName>
</protein>
<reference evidence="2" key="1">
    <citation type="submission" date="2022-09" db="EMBL/GenBank/DDBJ databases">
        <title>Fusarium specimens isolated from Avocado Roots.</title>
        <authorList>
            <person name="Stajich J."/>
            <person name="Roper C."/>
            <person name="Heimlech-Rivalta G."/>
        </authorList>
    </citation>
    <scope>NUCLEOTIDE SEQUENCE</scope>
    <source>
        <strain evidence="2">CF00136</strain>
    </source>
</reference>
<evidence type="ECO:0000313" key="3">
    <source>
        <dbReference type="Proteomes" id="UP001152049"/>
    </source>
</evidence>
<dbReference type="EMBL" id="JAOQAZ010000002">
    <property type="protein sequence ID" value="KAJ4269669.1"/>
    <property type="molecule type" value="Genomic_DNA"/>
</dbReference>
<dbReference type="Proteomes" id="UP001152049">
    <property type="component" value="Unassembled WGS sequence"/>
</dbReference>
<sequence>MAASRQGAEPIGLSTLIPEIYSLIMEELYTGDFFNLMQTSKAINHLTTPSFYSKLYTRKGTDADTEGLVNMLKENPWITDLVHALVIDELDEGAYRELLSFDFPNLKVILLQHERKVIWTIDEEKKQELNKHILPQSKLTNSFEDASVDMFPFEHLTDLLIEVCRLNIEPLRKILLPAKALQNFRFHQEIRLAFTLKEFRDLLFKFRDTLKVLKLPWRRTHRYETGMDLSDFTALKLLAVDPKVLLGRWDDVPNIYEYIRKRMPPNLKLLFLNDLRLPHYGNGGDTDARVHEASIQLLQAIVDNKWNLVPHLRCLNFYDAGNLKLPEGLEDQADAQKITMWAEEADFDPNPASEWLDASWVFGEPGSGQSRDESGKMKVDKEK</sequence>
<keyword evidence="3" id="KW-1185">Reference proteome</keyword>
<dbReference type="OrthoDB" id="5016237at2759"/>
<name>A0A9W8SCB1_9HYPO</name>
<accession>A0A9W8SCB1</accession>
<organism evidence="2 3">
    <name type="scientific">Fusarium torreyae</name>
    <dbReference type="NCBI Taxonomy" id="1237075"/>
    <lineage>
        <taxon>Eukaryota</taxon>
        <taxon>Fungi</taxon>
        <taxon>Dikarya</taxon>
        <taxon>Ascomycota</taxon>
        <taxon>Pezizomycotina</taxon>
        <taxon>Sordariomycetes</taxon>
        <taxon>Hypocreomycetidae</taxon>
        <taxon>Hypocreales</taxon>
        <taxon>Nectriaceae</taxon>
        <taxon>Fusarium</taxon>
    </lineage>
</organism>
<dbReference type="AlphaFoldDB" id="A0A9W8SCB1"/>